<comment type="similarity">
    <text evidence="7">Belongs to the transglycosylase MltG family.</text>
</comment>
<dbReference type="InterPro" id="IPR003770">
    <property type="entry name" value="MLTG-like"/>
</dbReference>
<keyword evidence="5 7" id="KW-0456">Lyase</keyword>
<dbReference type="PANTHER" id="PTHR30518">
    <property type="entry name" value="ENDOLYTIC MUREIN TRANSGLYCOSYLASE"/>
    <property type="match status" value="1"/>
</dbReference>
<evidence type="ECO:0000256" key="7">
    <source>
        <dbReference type="HAMAP-Rule" id="MF_02065"/>
    </source>
</evidence>
<organism evidence="8">
    <name type="scientific">Chlorobaculum parvum</name>
    <dbReference type="NCBI Taxonomy" id="274539"/>
    <lineage>
        <taxon>Bacteria</taxon>
        <taxon>Pseudomonadati</taxon>
        <taxon>Chlorobiota</taxon>
        <taxon>Chlorobiia</taxon>
        <taxon>Chlorobiales</taxon>
        <taxon>Chlorobiaceae</taxon>
        <taxon>Chlorobaculum</taxon>
    </lineage>
</organism>
<evidence type="ECO:0000313" key="8">
    <source>
        <dbReference type="EMBL" id="HHE07501.1"/>
    </source>
</evidence>
<evidence type="ECO:0000256" key="5">
    <source>
        <dbReference type="ARBA" id="ARBA00023239"/>
    </source>
</evidence>
<comment type="function">
    <text evidence="7">Functions as a peptidoglycan terminase that cleaves nascent peptidoglycan strands endolytically to terminate their elongation.</text>
</comment>
<evidence type="ECO:0000256" key="4">
    <source>
        <dbReference type="ARBA" id="ARBA00023136"/>
    </source>
</evidence>
<sequence>MARRTKFLRPTFIKSTLATLALAVALFALAPGINSVRPDGSRKIVVHRGDSFRRIIESLHDARIIRFHWPLMVAGALNPTLHNIKPGRYTVPRNLSTIALLDYLHSRPQDEVRLMIPNGVEQTRIASIIAGGLDIDSTTFMNATRDPRLLRSLGIKGRSAEGYLFPGTYNFPWASTPDEVITFLVGRFRTFYSDSLKQKAAQAGLDETRLLTLASIVEAETPLDDEKPLIASVYLNRLKKYMLLQADPTVQYAIAGQARRLSYDDLQIDSPYNTYRHAGLPPGPICNPGPATINAVLNPAKTTYLYFVATGRGGHAFASSLAEHDRNVRHYRRVRAQQLIRQQKAEQH</sequence>
<dbReference type="GO" id="GO:0071555">
    <property type="term" value="P:cell wall organization"/>
    <property type="evidence" value="ECO:0007669"/>
    <property type="project" value="UniProtKB-KW"/>
</dbReference>
<accession>A0A7C5DCP9</accession>
<dbReference type="GO" id="GO:0005886">
    <property type="term" value="C:plasma membrane"/>
    <property type="evidence" value="ECO:0007669"/>
    <property type="project" value="UniProtKB-UniRule"/>
</dbReference>
<keyword evidence="3 7" id="KW-1133">Transmembrane helix</keyword>
<evidence type="ECO:0000256" key="1">
    <source>
        <dbReference type="ARBA" id="ARBA00022475"/>
    </source>
</evidence>
<dbReference type="Proteomes" id="UP000886059">
    <property type="component" value="Unassembled WGS sequence"/>
</dbReference>
<dbReference type="EC" id="4.2.2.29" evidence="7"/>
<dbReference type="GO" id="GO:0009252">
    <property type="term" value="P:peptidoglycan biosynthetic process"/>
    <property type="evidence" value="ECO:0007669"/>
    <property type="project" value="UniProtKB-UniRule"/>
</dbReference>
<dbReference type="NCBIfam" id="TIGR00247">
    <property type="entry name" value="endolytic transglycosylase MltG"/>
    <property type="match status" value="1"/>
</dbReference>
<name>A0A7C5DCP9_9CHLB</name>
<dbReference type="Gene3D" id="3.30.1490.480">
    <property type="entry name" value="Endolytic murein transglycosylase"/>
    <property type="match status" value="1"/>
</dbReference>
<keyword evidence="4 7" id="KW-0472">Membrane</keyword>
<comment type="caution">
    <text evidence="8">The sequence shown here is derived from an EMBL/GenBank/DDBJ whole genome shotgun (WGS) entry which is preliminary data.</text>
</comment>
<keyword evidence="2 7" id="KW-0812">Transmembrane</keyword>
<dbReference type="PANTHER" id="PTHR30518:SF2">
    <property type="entry name" value="ENDOLYTIC MUREIN TRANSGLYCOSYLASE"/>
    <property type="match status" value="1"/>
</dbReference>
<evidence type="ECO:0000256" key="6">
    <source>
        <dbReference type="ARBA" id="ARBA00023316"/>
    </source>
</evidence>
<dbReference type="HAMAP" id="MF_02065">
    <property type="entry name" value="MltG"/>
    <property type="match status" value="1"/>
</dbReference>
<dbReference type="EMBL" id="DRSK01000061">
    <property type="protein sequence ID" value="HHE07501.1"/>
    <property type="molecule type" value="Genomic_DNA"/>
</dbReference>
<dbReference type="CDD" id="cd08010">
    <property type="entry name" value="MltG_like"/>
    <property type="match status" value="1"/>
</dbReference>
<keyword evidence="1 7" id="KW-1003">Cell membrane</keyword>
<proteinExistence type="inferred from homology"/>
<dbReference type="GO" id="GO:0008932">
    <property type="term" value="F:lytic endotransglycosylase activity"/>
    <property type="evidence" value="ECO:0007669"/>
    <property type="project" value="UniProtKB-UniRule"/>
</dbReference>
<feature type="site" description="Important for catalytic activity" evidence="7">
    <location>
        <position position="220"/>
    </location>
</feature>
<protein>
    <recommendedName>
        <fullName evidence="7">Endolytic murein transglycosylase</fullName>
        <ecNumber evidence="7">4.2.2.29</ecNumber>
    </recommendedName>
    <alternativeName>
        <fullName evidence="7">Peptidoglycan lytic transglycosylase</fullName>
    </alternativeName>
    <alternativeName>
        <fullName evidence="7">Peptidoglycan polymerization terminase</fullName>
    </alternativeName>
</protein>
<evidence type="ECO:0000256" key="3">
    <source>
        <dbReference type="ARBA" id="ARBA00022989"/>
    </source>
</evidence>
<keyword evidence="6 7" id="KW-0961">Cell wall biogenesis/degradation</keyword>
<dbReference type="Gene3D" id="3.30.160.60">
    <property type="entry name" value="Classic Zinc Finger"/>
    <property type="match status" value="1"/>
</dbReference>
<dbReference type="AlphaFoldDB" id="A0A7C5DCP9"/>
<evidence type="ECO:0000256" key="2">
    <source>
        <dbReference type="ARBA" id="ARBA00022692"/>
    </source>
</evidence>
<gene>
    <name evidence="7 8" type="primary">mltG</name>
    <name evidence="8" type="ORF">ENL01_01025</name>
</gene>
<comment type="catalytic activity">
    <reaction evidence="7">
        <text>a peptidoglycan chain = a peptidoglycan chain with N-acetyl-1,6-anhydromuramyl-[peptide] at the reducing end + a peptidoglycan chain with N-acetylglucosamine at the non-reducing end.</text>
        <dbReference type="EC" id="4.2.2.29"/>
    </reaction>
</comment>
<reference evidence="8" key="1">
    <citation type="journal article" date="2020" name="mSystems">
        <title>Genome- and Community-Level Interaction Insights into Carbon Utilization and Element Cycling Functions of Hydrothermarchaeota in Hydrothermal Sediment.</title>
        <authorList>
            <person name="Zhou Z."/>
            <person name="Liu Y."/>
            <person name="Xu W."/>
            <person name="Pan J."/>
            <person name="Luo Z.H."/>
            <person name="Li M."/>
        </authorList>
    </citation>
    <scope>NUCLEOTIDE SEQUENCE [LARGE SCALE GENOMIC DNA]</scope>
    <source>
        <strain evidence="8">HyVt-628</strain>
    </source>
</reference>
<dbReference type="Pfam" id="PF02618">
    <property type="entry name" value="YceG"/>
    <property type="match status" value="1"/>
</dbReference>